<dbReference type="InterPro" id="IPR038763">
    <property type="entry name" value="DHH_sf"/>
</dbReference>
<accession>A0AA42DP58</accession>
<dbReference type="RefSeq" id="WP_053982776.1">
    <property type="nucleotide sequence ID" value="NZ_JAQIFT010000054.1"/>
</dbReference>
<comment type="catalytic activity">
    <reaction evidence="7">
        <text>diphosphate + H2O = 2 phosphate + H(+)</text>
        <dbReference type="Rhea" id="RHEA:24576"/>
        <dbReference type="ChEBI" id="CHEBI:15377"/>
        <dbReference type="ChEBI" id="CHEBI:15378"/>
        <dbReference type="ChEBI" id="CHEBI:33019"/>
        <dbReference type="ChEBI" id="CHEBI:43474"/>
        <dbReference type="EC" id="3.6.1.1"/>
    </reaction>
</comment>
<dbReference type="InterPro" id="IPR010766">
    <property type="entry name" value="DRTGG"/>
</dbReference>
<keyword evidence="3" id="KW-0479">Metal-binding</keyword>
<dbReference type="Pfam" id="PF02833">
    <property type="entry name" value="DHHA2"/>
    <property type="match status" value="1"/>
</dbReference>
<gene>
    <name evidence="10" type="ORF">PBV87_14820</name>
</gene>
<dbReference type="EMBL" id="JAQIFT010000054">
    <property type="protein sequence ID" value="MDA3732749.1"/>
    <property type="molecule type" value="Genomic_DNA"/>
</dbReference>
<dbReference type="Proteomes" id="UP001169242">
    <property type="component" value="Unassembled WGS sequence"/>
</dbReference>
<dbReference type="InterPro" id="IPR028979">
    <property type="entry name" value="Ser_kin/Pase_Hpr-like_N_sf"/>
</dbReference>
<protein>
    <recommendedName>
        <fullName evidence="2">inorganic diphosphatase</fullName>
        <ecNumber evidence="2">3.6.1.1</ecNumber>
    </recommendedName>
    <alternativeName>
        <fullName evidence="6">Pyrophosphate phospho-hydrolase</fullName>
    </alternativeName>
</protein>
<feature type="domain" description="CBS" evidence="9">
    <location>
        <begin position="73"/>
        <end position="133"/>
    </location>
</feature>
<organism evidence="10 11">
    <name type="scientific">Holtiella tumoricola</name>
    <dbReference type="NCBI Taxonomy" id="3018743"/>
    <lineage>
        <taxon>Bacteria</taxon>
        <taxon>Bacillati</taxon>
        <taxon>Bacillota</taxon>
        <taxon>Clostridia</taxon>
        <taxon>Lachnospirales</taxon>
        <taxon>Cellulosilyticaceae</taxon>
        <taxon>Holtiella</taxon>
    </lineage>
</organism>
<evidence type="ECO:0000256" key="2">
    <source>
        <dbReference type="ARBA" id="ARBA00012146"/>
    </source>
</evidence>
<dbReference type="PROSITE" id="PS51371">
    <property type="entry name" value="CBS"/>
    <property type="match status" value="2"/>
</dbReference>
<keyword evidence="4 10" id="KW-0378">Hydrolase</keyword>
<evidence type="ECO:0000259" key="9">
    <source>
        <dbReference type="PROSITE" id="PS51371"/>
    </source>
</evidence>
<dbReference type="PANTHER" id="PTHR12112">
    <property type="entry name" value="BNIP - RELATED"/>
    <property type="match status" value="1"/>
</dbReference>
<evidence type="ECO:0000256" key="4">
    <source>
        <dbReference type="ARBA" id="ARBA00022801"/>
    </source>
</evidence>
<dbReference type="InterPro" id="IPR000644">
    <property type="entry name" value="CBS_dom"/>
</dbReference>
<dbReference type="SMART" id="SM01131">
    <property type="entry name" value="DHHA2"/>
    <property type="match status" value="1"/>
</dbReference>
<dbReference type="InterPro" id="IPR004097">
    <property type="entry name" value="DHHA2"/>
</dbReference>
<proteinExistence type="predicted"/>
<dbReference type="NCBIfam" id="NF011442">
    <property type="entry name" value="PRK14869.1-4"/>
    <property type="match status" value="1"/>
</dbReference>
<sequence>MGKETYVFGHRNPDTDSICSAIAYAHLKSALGDSNVKAVRLGKVSKETNYALTHFNVEAPTLIEHIKPQVSDMKYYAIPPIYVVDSVKKAWDVMTEHRRPMIPVLYPDHKLAGVVSISDIAKTYIGLTDGSVLKNHRTPFVNIPAVLEGKLIYGDYPQPYVEGDVYTTASITDEDKLNDVDIVITGNNKALIQMAINSGAGCVIITDQDMEQIDFTQKPENECAIICTPYSFFKTIKMISQSISVKNLIGNQDLIYFQTEDTIDEVKEIMLNTTHRHFPIVDEEGKVKGIISKRHILDIQKKPVILVDHNERDQSAKGIEQAEIREIIDHHRIANIDTVGPVYLRAEPVGCTSTIVAKMYEEHNIMPPKEIAGLMLSAILSDTLIFKSPTCTPTDEKMAKRLAKIAEVNLEEYGMDLIAAGTSLEGVPASELLEMDRKPFTLGKYSTAVAQINTGDFKSIYKMRDEILSEMEALRERENLDLVVLMVTDVIVGGTELFAVGPEKWVVERAFELPKGDDSIFLKDVYSRKKQIIPQLTAASQNN</sequence>
<dbReference type="Gene3D" id="3.10.310.20">
    <property type="entry name" value="DHHA2 domain"/>
    <property type="match status" value="1"/>
</dbReference>
<dbReference type="PANTHER" id="PTHR12112:SF22">
    <property type="entry name" value="MANGANESE-DEPENDENT INORGANIC PYROPHOSPHATASE-RELATED"/>
    <property type="match status" value="1"/>
</dbReference>
<comment type="caution">
    <text evidence="10">The sequence shown here is derived from an EMBL/GenBank/DDBJ whole genome shotgun (WGS) entry which is preliminary data.</text>
</comment>
<name>A0AA42DP58_9FIRM</name>
<evidence type="ECO:0000313" key="10">
    <source>
        <dbReference type="EMBL" id="MDA3732749.1"/>
    </source>
</evidence>
<dbReference type="SUPFAM" id="SSF75138">
    <property type="entry name" value="HprK N-terminal domain-like"/>
    <property type="match status" value="1"/>
</dbReference>
<keyword evidence="11" id="KW-1185">Reference proteome</keyword>
<evidence type="ECO:0000256" key="8">
    <source>
        <dbReference type="PROSITE-ProRule" id="PRU00703"/>
    </source>
</evidence>
<evidence type="ECO:0000256" key="7">
    <source>
        <dbReference type="ARBA" id="ARBA00047820"/>
    </source>
</evidence>
<dbReference type="EC" id="3.6.1.1" evidence="2"/>
<dbReference type="GO" id="GO:0004427">
    <property type="term" value="F:inorganic diphosphate phosphatase activity"/>
    <property type="evidence" value="ECO:0007669"/>
    <property type="project" value="UniProtKB-EC"/>
</dbReference>
<dbReference type="NCBIfam" id="NF011443">
    <property type="entry name" value="PRK14869.1-5"/>
    <property type="match status" value="1"/>
</dbReference>
<evidence type="ECO:0000313" key="11">
    <source>
        <dbReference type="Proteomes" id="UP001169242"/>
    </source>
</evidence>
<evidence type="ECO:0000256" key="5">
    <source>
        <dbReference type="ARBA" id="ARBA00023211"/>
    </source>
</evidence>
<feature type="domain" description="CBS" evidence="9">
    <location>
        <begin position="250"/>
        <end position="307"/>
    </location>
</feature>
<dbReference type="InterPro" id="IPR046342">
    <property type="entry name" value="CBS_dom_sf"/>
</dbReference>
<dbReference type="Gene3D" id="3.40.1390.20">
    <property type="entry name" value="HprK N-terminal domain-like"/>
    <property type="match status" value="1"/>
</dbReference>
<dbReference type="InterPro" id="IPR038222">
    <property type="entry name" value="DHHA2_dom_sf"/>
</dbReference>
<reference evidence="10" key="1">
    <citation type="journal article" date="2023" name="Int. J. Syst. Evol. Microbiol.">
        <title>&lt;i&gt;Holtiella tumoricola&lt;/i&gt; gen. nov. sp. nov., isolated from a human clinical sample.</title>
        <authorList>
            <person name="Allen-Vercoe E."/>
            <person name="Daigneault M.C."/>
            <person name="Vancuren S.J."/>
            <person name="Cochrane K."/>
            <person name="O'Neal L.L."/>
            <person name="Sankaranarayanan K."/>
            <person name="Lawson P.A."/>
        </authorList>
    </citation>
    <scope>NUCLEOTIDE SEQUENCE</scope>
    <source>
        <strain evidence="10">CC70A</strain>
    </source>
</reference>
<dbReference type="GO" id="GO:0005737">
    <property type="term" value="C:cytoplasm"/>
    <property type="evidence" value="ECO:0007669"/>
    <property type="project" value="InterPro"/>
</dbReference>
<dbReference type="GO" id="GO:0046872">
    <property type="term" value="F:metal ion binding"/>
    <property type="evidence" value="ECO:0007669"/>
    <property type="project" value="UniProtKB-KW"/>
</dbReference>
<dbReference type="Pfam" id="PF07085">
    <property type="entry name" value="DRTGG"/>
    <property type="match status" value="1"/>
</dbReference>
<keyword evidence="5" id="KW-0464">Manganese</keyword>
<dbReference type="InterPro" id="IPR001667">
    <property type="entry name" value="DDH_dom"/>
</dbReference>
<dbReference type="FunFam" id="3.90.1640.10:FF:000001">
    <property type="entry name" value="Probable manganese-dependent inorganic pyrophosphatase"/>
    <property type="match status" value="1"/>
</dbReference>
<dbReference type="Pfam" id="PF00571">
    <property type="entry name" value="CBS"/>
    <property type="match status" value="2"/>
</dbReference>
<keyword evidence="8" id="KW-0129">CBS domain</keyword>
<dbReference type="SUPFAM" id="SSF54631">
    <property type="entry name" value="CBS-domain pair"/>
    <property type="match status" value="1"/>
</dbReference>
<dbReference type="SMART" id="SM00116">
    <property type="entry name" value="CBS"/>
    <property type="match status" value="2"/>
</dbReference>
<evidence type="ECO:0000256" key="1">
    <source>
        <dbReference type="ARBA" id="ARBA00001936"/>
    </source>
</evidence>
<dbReference type="AlphaFoldDB" id="A0AA42DP58"/>
<comment type="cofactor">
    <cofactor evidence="1">
        <name>Mn(2+)</name>
        <dbReference type="ChEBI" id="CHEBI:29035"/>
    </cofactor>
</comment>
<evidence type="ECO:0000256" key="6">
    <source>
        <dbReference type="ARBA" id="ARBA00032535"/>
    </source>
</evidence>
<dbReference type="Gene3D" id="3.90.1640.10">
    <property type="entry name" value="inorganic pyrophosphatase (n-terminal core)"/>
    <property type="match status" value="2"/>
</dbReference>
<dbReference type="Pfam" id="PF01368">
    <property type="entry name" value="DHH"/>
    <property type="match status" value="1"/>
</dbReference>
<dbReference type="NCBIfam" id="NF003877">
    <property type="entry name" value="PRK05427.1"/>
    <property type="match status" value="1"/>
</dbReference>
<dbReference type="SUPFAM" id="SSF64182">
    <property type="entry name" value="DHH phosphoesterases"/>
    <property type="match status" value="1"/>
</dbReference>
<evidence type="ECO:0000256" key="3">
    <source>
        <dbReference type="ARBA" id="ARBA00022723"/>
    </source>
</evidence>